<evidence type="ECO:0000313" key="11">
    <source>
        <dbReference type="EMBL" id="ADD68850.1"/>
    </source>
</evidence>
<dbReference type="KEGG" id="dap:Dacet_2087"/>
<evidence type="ECO:0000259" key="10">
    <source>
        <dbReference type="Pfam" id="PF03553"/>
    </source>
</evidence>
<dbReference type="PaxDb" id="522772-Dacet_2087"/>
<keyword evidence="7 9" id="KW-0472">Membrane</keyword>
<keyword evidence="5 9" id="KW-0812">Transmembrane</keyword>
<evidence type="ECO:0000256" key="7">
    <source>
        <dbReference type="ARBA" id="ARBA00023136"/>
    </source>
</evidence>
<feature type="transmembrane region" description="Helical" evidence="9">
    <location>
        <begin position="306"/>
        <end position="330"/>
    </location>
</feature>
<dbReference type="GO" id="GO:0005886">
    <property type="term" value="C:plasma membrane"/>
    <property type="evidence" value="ECO:0007669"/>
    <property type="project" value="UniProtKB-SubCell"/>
</dbReference>
<dbReference type="Pfam" id="PF03553">
    <property type="entry name" value="Na_H_antiporter"/>
    <property type="match status" value="2"/>
</dbReference>
<feature type="transmembrane region" description="Helical" evidence="9">
    <location>
        <begin position="12"/>
        <end position="32"/>
    </location>
</feature>
<evidence type="ECO:0000313" key="12">
    <source>
        <dbReference type="Proteomes" id="UP000002012"/>
    </source>
</evidence>
<dbReference type="STRING" id="522772.Dacet_2087"/>
<evidence type="ECO:0000256" key="4">
    <source>
        <dbReference type="ARBA" id="ARBA00022475"/>
    </source>
</evidence>
<accession>D4H259</accession>
<organism evidence="11 12">
    <name type="scientific">Denitrovibrio acetiphilus (strain DSM 12809 / NBRC 114555 / N2460)</name>
    <dbReference type="NCBI Taxonomy" id="522772"/>
    <lineage>
        <taxon>Bacteria</taxon>
        <taxon>Pseudomonadati</taxon>
        <taxon>Deferribacterota</taxon>
        <taxon>Deferribacteres</taxon>
        <taxon>Deferribacterales</taxon>
        <taxon>Geovibrionaceae</taxon>
        <taxon>Denitrovibrio</taxon>
    </lineage>
</organism>
<keyword evidence="4" id="KW-1003">Cell membrane</keyword>
<evidence type="ECO:0000256" key="2">
    <source>
        <dbReference type="ARBA" id="ARBA00022448"/>
    </source>
</evidence>
<proteinExistence type="inferred from homology"/>
<feature type="domain" description="Na+/H+ antiporter NhaC-like C-terminal" evidence="10">
    <location>
        <begin position="233"/>
        <end position="401"/>
    </location>
</feature>
<feature type="transmembrane region" description="Helical" evidence="9">
    <location>
        <begin position="39"/>
        <end position="55"/>
    </location>
</feature>
<evidence type="ECO:0000256" key="5">
    <source>
        <dbReference type="ARBA" id="ARBA00022692"/>
    </source>
</evidence>
<dbReference type="GO" id="GO:0015297">
    <property type="term" value="F:antiporter activity"/>
    <property type="evidence" value="ECO:0007669"/>
    <property type="project" value="UniProtKB-KW"/>
</dbReference>
<evidence type="ECO:0000256" key="3">
    <source>
        <dbReference type="ARBA" id="ARBA00022449"/>
    </source>
</evidence>
<evidence type="ECO:0000256" key="1">
    <source>
        <dbReference type="ARBA" id="ARBA00004651"/>
    </source>
</evidence>
<dbReference type="HOGENOM" id="CLU_043525_1_0_0"/>
<evidence type="ECO:0000256" key="9">
    <source>
        <dbReference type="SAM" id="Phobius"/>
    </source>
</evidence>
<feature type="transmembrane region" description="Helical" evidence="9">
    <location>
        <begin position="75"/>
        <end position="93"/>
    </location>
</feature>
<dbReference type="InParanoid" id="D4H259"/>
<gene>
    <name evidence="11" type="ordered locus">Dacet_2087</name>
</gene>
<feature type="domain" description="Na+/H+ antiporter NhaC-like C-terminal" evidence="10">
    <location>
        <begin position="35"/>
        <end position="222"/>
    </location>
</feature>
<dbReference type="PANTHER" id="PTHR33451:SF5">
    <property type="entry name" value="NA+_H+ ANTIPORTER"/>
    <property type="match status" value="1"/>
</dbReference>
<dbReference type="eggNOG" id="COG1757">
    <property type="taxonomic scope" value="Bacteria"/>
</dbReference>
<feature type="transmembrane region" description="Helical" evidence="9">
    <location>
        <begin position="443"/>
        <end position="462"/>
    </location>
</feature>
<keyword evidence="3" id="KW-0050">Antiport</keyword>
<dbReference type="OrthoDB" id="9790605at2"/>
<dbReference type="Proteomes" id="UP000002012">
    <property type="component" value="Chromosome"/>
</dbReference>
<dbReference type="InterPro" id="IPR018461">
    <property type="entry name" value="Na/H_Antiport_NhaC-like_C"/>
</dbReference>
<dbReference type="InterPro" id="IPR052180">
    <property type="entry name" value="NhaC_Na-H+_Antiporter"/>
</dbReference>
<feature type="transmembrane region" description="Helical" evidence="9">
    <location>
        <begin position="409"/>
        <end position="431"/>
    </location>
</feature>
<comment type="similarity">
    <text evidence="8">Belongs to the NhaC Na(+)/H(+) (TC 2.A.35) antiporter family.</text>
</comment>
<feature type="transmembrane region" description="Helical" evidence="9">
    <location>
        <begin position="208"/>
        <end position="229"/>
    </location>
</feature>
<evidence type="ECO:0000256" key="8">
    <source>
        <dbReference type="ARBA" id="ARBA00038435"/>
    </source>
</evidence>
<dbReference type="EMBL" id="CP001968">
    <property type="protein sequence ID" value="ADD68850.1"/>
    <property type="molecule type" value="Genomic_DNA"/>
</dbReference>
<name>D4H259_DENA2</name>
<sequence>MEETSKLAFRGGIFSAFIPLIIFCLGVLSLFVIWKGIDFIALSTLAFVGLVIGGILCKDFNEYWEAVAKGIADPISVSVLVILFVVGMFGALIKACDISSGFVWLAHSINLHGGMFAVFVFVATCIISTATGSSFAALFTGFPIFYPASILLGCEPSIMAGLILAGAIFGDNVAPISDTTILSASTQEFKNRKGTADIGGCVSTRVKYALVSAVISIVIYYFIAGGYSLGEGAEELLAKSMNAKSLIMLAPVALALYISIRTRNIFRAMTVGLTVGTAVALLFGILTPKDVFSVVNGTPGGFLYSGIKGMVGVVILIISMFGIMGVMKSAGAIDFVIEKMLSSRLANTSRGAEFMLGMTMTVVTTFMGGAQDPAILTMGPIFNRIGKEKNIHPYRRANLLDGFSNSLPVSIPFISCYIFLTVQLTQGYDFVEPLTALEVSKGMVYTVCLFFVLTVAVLTGWGRVFEGPAGEMIKANGAKV</sequence>
<feature type="transmembrane region" description="Helical" evidence="9">
    <location>
        <begin position="241"/>
        <end position="258"/>
    </location>
</feature>
<keyword evidence="6 9" id="KW-1133">Transmembrane helix</keyword>
<dbReference type="AlphaFoldDB" id="D4H259"/>
<reference evidence="11 12" key="1">
    <citation type="journal article" date="2010" name="Stand. Genomic Sci.">
        <title>Complete genome sequence of Denitrovibrio acetiphilus type strain (N2460).</title>
        <authorList>
            <person name="Kiss H."/>
            <person name="Lang E."/>
            <person name="Lapidus A."/>
            <person name="Copeland A."/>
            <person name="Nolan M."/>
            <person name="Glavina Del Rio T."/>
            <person name="Chen F."/>
            <person name="Lucas S."/>
            <person name="Tice H."/>
            <person name="Cheng J.F."/>
            <person name="Han C."/>
            <person name="Goodwin L."/>
            <person name="Pitluck S."/>
            <person name="Liolios K."/>
            <person name="Pati A."/>
            <person name="Ivanova N."/>
            <person name="Mavromatis K."/>
            <person name="Chen A."/>
            <person name="Palaniappan K."/>
            <person name="Land M."/>
            <person name="Hauser L."/>
            <person name="Chang Y.J."/>
            <person name="Jeffries C.D."/>
            <person name="Detter J.C."/>
            <person name="Brettin T."/>
            <person name="Spring S."/>
            <person name="Rohde M."/>
            <person name="Goker M."/>
            <person name="Woyke T."/>
            <person name="Bristow J."/>
            <person name="Eisen J.A."/>
            <person name="Markowitz V."/>
            <person name="Hugenholtz P."/>
            <person name="Kyrpides N.C."/>
            <person name="Klenk H.P."/>
        </authorList>
    </citation>
    <scope>NUCLEOTIDE SEQUENCE [LARGE SCALE GENOMIC DNA]</scope>
    <source>
        <strain evidence="12">DSM 12809 / NBRC 114555 / N2460</strain>
    </source>
</reference>
<feature type="transmembrane region" description="Helical" evidence="9">
    <location>
        <begin position="265"/>
        <end position="286"/>
    </location>
</feature>
<keyword evidence="2" id="KW-0813">Transport</keyword>
<feature type="transmembrane region" description="Helical" evidence="9">
    <location>
        <begin position="144"/>
        <end position="169"/>
    </location>
</feature>
<dbReference type="RefSeq" id="WP_013011354.1">
    <property type="nucleotide sequence ID" value="NC_013943.1"/>
</dbReference>
<evidence type="ECO:0000256" key="6">
    <source>
        <dbReference type="ARBA" id="ARBA00022989"/>
    </source>
</evidence>
<keyword evidence="12" id="KW-1185">Reference proteome</keyword>
<protein>
    <submittedName>
        <fullName evidence="11">Na+/H+ antiporter NhaC-like protein</fullName>
    </submittedName>
</protein>
<feature type="transmembrane region" description="Helical" evidence="9">
    <location>
        <begin position="114"/>
        <end position="138"/>
    </location>
</feature>
<comment type="subcellular location">
    <subcellularLocation>
        <location evidence="1">Cell membrane</location>
        <topology evidence="1">Multi-pass membrane protein</topology>
    </subcellularLocation>
</comment>
<dbReference type="PANTHER" id="PTHR33451">
    <property type="entry name" value="MALATE-2H(+)/NA(+)-LACTATE ANTIPORTER"/>
    <property type="match status" value="1"/>
</dbReference>